<evidence type="ECO:0000313" key="2">
    <source>
        <dbReference type="Proteomes" id="UP001140949"/>
    </source>
</evidence>
<organism evidence="1 2">
    <name type="scientific">Iris pallida</name>
    <name type="common">Sweet iris</name>
    <dbReference type="NCBI Taxonomy" id="29817"/>
    <lineage>
        <taxon>Eukaryota</taxon>
        <taxon>Viridiplantae</taxon>
        <taxon>Streptophyta</taxon>
        <taxon>Embryophyta</taxon>
        <taxon>Tracheophyta</taxon>
        <taxon>Spermatophyta</taxon>
        <taxon>Magnoliopsida</taxon>
        <taxon>Liliopsida</taxon>
        <taxon>Asparagales</taxon>
        <taxon>Iridaceae</taxon>
        <taxon>Iridoideae</taxon>
        <taxon>Irideae</taxon>
        <taxon>Iris</taxon>
    </lineage>
</organism>
<sequence length="100" mass="11688">MDPHHNHPPPLRPLWDFRILNTYISEEEAVAVLRVHHSFGDGIFPPHFQSQDLQTELTPIPPRETSDKERWDWTSHIRSIDVDGHQSAGIRHGRTYTFSQ</sequence>
<keyword evidence="2" id="KW-1185">Reference proteome</keyword>
<reference evidence="1" key="1">
    <citation type="journal article" date="2023" name="GigaByte">
        <title>Genome assembly of the bearded iris, Iris pallida Lam.</title>
        <authorList>
            <person name="Bruccoleri R.E."/>
            <person name="Oakeley E.J."/>
            <person name="Faust A.M.E."/>
            <person name="Altorfer M."/>
            <person name="Dessus-Babus S."/>
            <person name="Burckhardt D."/>
            <person name="Oertli M."/>
            <person name="Naumann U."/>
            <person name="Petersen F."/>
            <person name="Wong J."/>
        </authorList>
    </citation>
    <scope>NUCLEOTIDE SEQUENCE</scope>
    <source>
        <strain evidence="1">GSM-AAB239-AS_SAM_17_03QT</strain>
    </source>
</reference>
<dbReference type="AlphaFoldDB" id="A0AAX6HAU1"/>
<evidence type="ECO:0000313" key="1">
    <source>
        <dbReference type="EMBL" id="KAJ6837963.1"/>
    </source>
</evidence>
<protein>
    <submittedName>
        <fullName evidence="1">Uncharacterized protein</fullName>
    </submittedName>
</protein>
<dbReference type="EMBL" id="JANAVB010011000">
    <property type="protein sequence ID" value="KAJ6837963.1"/>
    <property type="molecule type" value="Genomic_DNA"/>
</dbReference>
<name>A0AAX6HAU1_IRIPA</name>
<dbReference type="Proteomes" id="UP001140949">
    <property type="component" value="Unassembled WGS sequence"/>
</dbReference>
<comment type="caution">
    <text evidence="1">The sequence shown here is derived from an EMBL/GenBank/DDBJ whole genome shotgun (WGS) entry which is preliminary data.</text>
</comment>
<proteinExistence type="predicted"/>
<reference evidence="1" key="2">
    <citation type="submission" date="2023-04" db="EMBL/GenBank/DDBJ databases">
        <authorList>
            <person name="Bruccoleri R.E."/>
            <person name="Oakeley E.J."/>
            <person name="Faust A.-M."/>
            <person name="Dessus-Babus S."/>
            <person name="Altorfer M."/>
            <person name="Burckhardt D."/>
            <person name="Oertli M."/>
            <person name="Naumann U."/>
            <person name="Petersen F."/>
            <person name="Wong J."/>
        </authorList>
    </citation>
    <scope>NUCLEOTIDE SEQUENCE</scope>
    <source>
        <strain evidence="1">GSM-AAB239-AS_SAM_17_03QT</strain>
        <tissue evidence="1">Leaf</tissue>
    </source>
</reference>
<gene>
    <name evidence="1" type="ORF">M6B38_321800</name>
</gene>
<accession>A0AAX6HAU1</accession>